<protein>
    <recommendedName>
        <fullName evidence="2">RING-type domain-containing protein</fullName>
    </recommendedName>
</protein>
<feature type="domain" description="RING-type" evidence="2">
    <location>
        <begin position="77"/>
        <end position="121"/>
    </location>
</feature>
<accession>A0ABY7CRC1</accession>
<evidence type="ECO:0000313" key="3">
    <source>
        <dbReference type="EMBL" id="WAQ87816.1"/>
    </source>
</evidence>
<keyword evidence="1" id="KW-0863">Zinc-finger</keyword>
<dbReference type="Proteomes" id="UP001164743">
    <property type="component" value="Chromosome 8A"/>
</dbReference>
<evidence type="ECO:0000313" key="4">
    <source>
        <dbReference type="Proteomes" id="UP001164743"/>
    </source>
</evidence>
<dbReference type="InterPro" id="IPR013083">
    <property type="entry name" value="Znf_RING/FYVE/PHD"/>
</dbReference>
<organism evidence="3 4">
    <name type="scientific">Puccinia triticina</name>
    <dbReference type="NCBI Taxonomy" id="208348"/>
    <lineage>
        <taxon>Eukaryota</taxon>
        <taxon>Fungi</taxon>
        <taxon>Dikarya</taxon>
        <taxon>Basidiomycota</taxon>
        <taxon>Pucciniomycotina</taxon>
        <taxon>Pucciniomycetes</taxon>
        <taxon>Pucciniales</taxon>
        <taxon>Pucciniaceae</taxon>
        <taxon>Puccinia</taxon>
    </lineage>
</organism>
<dbReference type="GeneID" id="77813077"/>
<dbReference type="RefSeq" id="XP_053023371.1">
    <property type="nucleotide sequence ID" value="XM_053172182.1"/>
</dbReference>
<keyword evidence="1" id="KW-0479">Metal-binding</keyword>
<keyword evidence="1" id="KW-0862">Zinc</keyword>
<dbReference type="PANTHER" id="PTHR22765">
    <property type="entry name" value="RING FINGER AND PROTEASE ASSOCIATED DOMAIN-CONTAINING"/>
    <property type="match status" value="1"/>
</dbReference>
<name>A0ABY7CRC1_9BASI</name>
<dbReference type="SUPFAM" id="SSF57850">
    <property type="entry name" value="RING/U-box"/>
    <property type="match status" value="1"/>
</dbReference>
<sequence>MNQEILESTGEVFSDLAHADAFGSPEDFAEALHHLMESARATALAKRRNQVQELLNPFPNRTAATLTLSNDGTASECTICKEELSQVGQTVVQLPCHPAHLFHRGCIQPWIELNTGCPICRAVFQLPPPSNSEPAG</sequence>
<dbReference type="InterPro" id="IPR001841">
    <property type="entry name" value="Znf_RING"/>
</dbReference>
<dbReference type="SMART" id="SM00184">
    <property type="entry name" value="RING"/>
    <property type="match status" value="1"/>
</dbReference>
<dbReference type="Pfam" id="PF13639">
    <property type="entry name" value="zf-RING_2"/>
    <property type="match status" value="1"/>
</dbReference>
<proteinExistence type="predicted"/>
<evidence type="ECO:0000256" key="1">
    <source>
        <dbReference type="PROSITE-ProRule" id="PRU00175"/>
    </source>
</evidence>
<dbReference type="PROSITE" id="PS50089">
    <property type="entry name" value="ZF_RING_2"/>
    <property type="match status" value="1"/>
</dbReference>
<dbReference type="InterPro" id="IPR051826">
    <property type="entry name" value="E3_ubiquitin-ligase_domain"/>
</dbReference>
<dbReference type="EMBL" id="CP110428">
    <property type="protein sequence ID" value="WAQ87816.1"/>
    <property type="molecule type" value="Genomic_DNA"/>
</dbReference>
<keyword evidence="4" id="KW-1185">Reference proteome</keyword>
<reference evidence="3" key="1">
    <citation type="submission" date="2022-10" db="EMBL/GenBank/DDBJ databases">
        <title>Puccinia triticina Genome sequencing and assembly.</title>
        <authorList>
            <person name="Li C."/>
        </authorList>
    </citation>
    <scope>NUCLEOTIDE SEQUENCE</scope>
    <source>
        <strain evidence="3">Pt15</strain>
    </source>
</reference>
<evidence type="ECO:0000259" key="2">
    <source>
        <dbReference type="PROSITE" id="PS50089"/>
    </source>
</evidence>
<dbReference type="Gene3D" id="3.30.40.10">
    <property type="entry name" value="Zinc/RING finger domain, C3HC4 (zinc finger)"/>
    <property type="match status" value="1"/>
</dbReference>
<gene>
    <name evidence="3" type="ORF">PtA15_8A723</name>
</gene>